<proteinExistence type="predicted"/>
<organism evidence="3 4">
    <name type="scientific">Eiseniibacteriota bacterium</name>
    <dbReference type="NCBI Taxonomy" id="2212470"/>
    <lineage>
        <taxon>Bacteria</taxon>
        <taxon>Candidatus Eiseniibacteriota</taxon>
    </lineage>
</organism>
<name>A0A948W718_UNCEI</name>
<feature type="region of interest" description="Disordered" evidence="1">
    <location>
        <begin position="432"/>
        <end position="460"/>
    </location>
</feature>
<evidence type="ECO:0000313" key="3">
    <source>
        <dbReference type="EMBL" id="MBU2691735.1"/>
    </source>
</evidence>
<evidence type="ECO:0000256" key="1">
    <source>
        <dbReference type="SAM" id="MobiDB-lite"/>
    </source>
</evidence>
<accession>A0A948W718</accession>
<dbReference type="AlphaFoldDB" id="A0A948W718"/>
<keyword evidence="2" id="KW-0812">Transmembrane</keyword>
<feature type="transmembrane region" description="Helical" evidence="2">
    <location>
        <begin position="21"/>
        <end position="49"/>
    </location>
</feature>
<evidence type="ECO:0000313" key="4">
    <source>
        <dbReference type="Proteomes" id="UP000777784"/>
    </source>
</evidence>
<feature type="compositionally biased region" description="Polar residues" evidence="1">
    <location>
        <begin position="437"/>
        <end position="446"/>
    </location>
</feature>
<keyword evidence="2" id="KW-1133">Transmembrane helix</keyword>
<sequence>MSQYRHRIQWRGRRINQPAGAGARIIFAECHAIPCCFHLILATLLLVLFSLPLAGCSQKETDPTDNTGTGPWVDLLHPTDGFVTADTLSVQSHIVSTYDLDHLTLLIDGVEIATLYMPPWHFFQNDIAVEDSTWVTVEVHAYDIKGGVGVSPQVYILLVPNHAPMTQILFPYQDHFMAVDSVSPRDWLCQAVDPDVDSVPDAWITWSEDGTGPLGNGRILRAPMLDLGPRTIRVEVCDRWGRFARDHRHVTIFRYPLQNQPEDALATFRLAVRARDTAMIGRVLSPNLLWTFCTGEWGAATCRCDDNSIPVVWGQGAALEAFEYFLEDTLLSRVSWSWRWGPLELFEIDGVSFAKVELEDLDVSRTRHIHDGTFDIASHDNRGRIFLREEQGAWRIWEWISFPPEPMHPNDLDLLRLLSGPTAQGSACRGIKLKSNAPETQSTSNARTERFSSPARRRIQ</sequence>
<dbReference type="Proteomes" id="UP000777784">
    <property type="component" value="Unassembled WGS sequence"/>
</dbReference>
<comment type="caution">
    <text evidence="3">The sequence shown here is derived from an EMBL/GenBank/DDBJ whole genome shotgun (WGS) entry which is preliminary data.</text>
</comment>
<gene>
    <name evidence="3" type="ORF">KJ970_12485</name>
</gene>
<keyword evidence="2" id="KW-0472">Membrane</keyword>
<reference evidence="3" key="1">
    <citation type="submission" date="2021-05" db="EMBL/GenBank/DDBJ databases">
        <title>Energy efficiency and biological interactions define the core microbiome of deep oligotrophic groundwater.</title>
        <authorList>
            <person name="Mehrshad M."/>
            <person name="Lopez-Fernandez M."/>
            <person name="Bell E."/>
            <person name="Bernier-Latmani R."/>
            <person name="Bertilsson S."/>
            <person name="Dopson M."/>
        </authorList>
    </citation>
    <scope>NUCLEOTIDE SEQUENCE</scope>
    <source>
        <strain evidence="3">Modern_marine.mb.64</strain>
    </source>
</reference>
<dbReference type="EMBL" id="JAHJDP010000074">
    <property type="protein sequence ID" value="MBU2691735.1"/>
    <property type="molecule type" value="Genomic_DNA"/>
</dbReference>
<evidence type="ECO:0000256" key="2">
    <source>
        <dbReference type="SAM" id="Phobius"/>
    </source>
</evidence>
<protein>
    <submittedName>
        <fullName evidence="3">Uncharacterized protein</fullName>
    </submittedName>
</protein>